<keyword evidence="10" id="KW-1185">Reference proteome</keyword>
<feature type="binding site" evidence="6">
    <location>
        <position position="239"/>
    </location>
    <ligand>
        <name>D-dopa</name>
        <dbReference type="ChEBI" id="CHEBI:149689"/>
    </ligand>
</feature>
<dbReference type="SUPFAM" id="SSF51971">
    <property type="entry name" value="Nucleotide-binding domain"/>
    <property type="match status" value="1"/>
</dbReference>
<keyword evidence="7" id="KW-1133">Transmembrane helix</keyword>
<dbReference type="EMBL" id="JAEVFJ010000018">
    <property type="protein sequence ID" value="KAH8099776.1"/>
    <property type="molecule type" value="Genomic_DNA"/>
</dbReference>
<keyword evidence="7" id="KW-0472">Membrane</keyword>
<dbReference type="OrthoDB" id="2015447at2759"/>
<dbReference type="AlphaFoldDB" id="A0A8K0UP75"/>
<evidence type="ECO:0000256" key="3">
    <source>
        <dbReference type="ARBA" id="ARBA00022630"/>
    </source>
</evidence>
<accession>A0A8K0UP75</accession>
<comment type="caution">
    <text evidence="9">The sequence shown here is derived from an EMBL/GenBank/DDBJ whole genome shotgun (WGS) entry which is preliminary data.</text>
</comment>
<reference evidence="9" key="1">
    <citation type="journal article" date="2021" name="New Phytol.">
        <title>Evolutionary innovations through gain and loss of genes in the ectomycorrhizal Boletales.</title>
        <authorList>
            <person name="Wu G."/>
            <person name="Miyauchi S."/>
            <person name="Morin E."/>
            <person name="Kuo A."/>
            <person name="Drula E."/>
            <person name="Varga T."/>
            <person name="Kohler A."/>
            <person name="Feng B."/>
            <person name="Cao Y."/>
            <person name="Lipzen A."/>
            <person name="Daum C."/>
            <person name="Hundley H."/>
            <person name="Pangilinan J."/>
            <person name="Johnson J."/>
            <person name="Barry K."/>
            <person name="LaButti K."/>
            <person name="Ng V."/>
            <person name="Ahrendt S."/>
            <person name="Min B."/>
            <person name="Choi I.G."/>
            <person name="Park H."/>
            <person name="Plett J.M."/>
            <person name="Magnuson J."/>
            <person name="Spatafora J.W."/>
            <person name="Nagy L.G."/>
            <person name="Henrissat B."/>
            <person name="Grigoriev I.V."/>
            <person name="Yang Z.L."/>
            <person name="Xu J."/>
            <person name="Martin F.M."/>
        </authorList>
    </citation>
    <scope>NUCLEOTIDE SEQUENCE</scope>
    <source>
        <strain evidence="9">KKN 215</strain>
    </source>
</reference>
<dbReference type="InterPro" id="IPR023209">
    <property type="entry name" value="DAO"/>
</dbReference>
<dbReference type="Proteomes" id="UP000813824">
    <property type="component" value="Unassembled WGS sequence"/>
</dbReference>
<dbReference type="PIRSF" id="PIRSF000189">
    <property type="entry name" value="D-aa_oxidase"/>
    <property type="match status" value="1"/>
</dbReference>
<dbReference type="GO" id="GO:0005737">
    <property type="term" value="C:cytoplasm"/>
    <property type="evidence" value="ECO:0007669"/>
    <property type="project" value="TreeGrafter"/>
</dbReference>
<dbReference type="GO" id="GO:0003884">
    <property type="term" value="F:D-amino-acid oxidase activity"/>
    <property type="evidence" value="ECO:0007669"/>
    <property type="project" value="InterPro"/>
</dbReference>
<proteinExistence type="inferred from homology"/>
<evidence type="ECO:0000256" key="6">
    <source>
        <dbReference type="PIRSR" id="PIRSR000189-1"/>
    </source>
</evidence>
<dbReference type="Pfam" id="PF01266">
    <property type="entry name" value="DAO"/>
    <property type="match status" value="1"/>
</dbReference>
<keyword evidence="5" id="KW-0560">Oxidoreductase</keyword>
<dbReference type="Gene3D" id="3.40.50.720">
    <property type="entry name" value="NAD(P)-binding Rossmann-like Domain"/>
    <property type="match status" value="1"/>
</dbReference>
<evidence type="ECO:0000313" key="10">
    <source>
        <dbReference type="Proteomes" id="UP000813824"/>
    </source>
</evidence>
<dbReference type="InterPro" id="IPR006076">
    <property type="entry name" value="FAD-dep_OxRdtase"/>
</dbReference>
<gene>
    <name evidence="9" type="ORF">BXZ70DRAFT_941070</name>
</gene>
<evidence type="ECO:0000256" key="5">
    <source>
        <dbReference type="ARBA" id="ARBA00023002"/>
    </source>
</evidence>
<evidence type="ECO:0000256" key="4">
    <source>
        <dbReference type="ARBA" id="ARBA00022827"/>
    </source>
</evidence>
<feature type="binding site" evidence="6">
    <location>
        <position position="299"/>
    </location>
    <ligand>
        <name>D-dopa</name>
        <dbReference type="ChEBI" id="CHEBI:149689"/>
    </ligand>
</feature>
<protein>
    <submittedName>
        <fullName evidence="9">Nucleotide-binding domain-containing protein</fullName>
    </submittedName>
</protein>
<feature type="transmembrane region" description="Helical" evidence="7">
    <location>
        <begin position="12"/>
        <end position="31"/>
    </location>
</feature>
<dbReference type="GO" id="GO:0071949">
    <property type="term" value="F:FAD binding"/>
    <property type="evidence" value="ECO:0007669"/>
    <property type="project" value="InterPro"/>
</dbReference>
<keyword evidence="4 6" id="KW-0274">FAD</keyword>
<evidence type="ECO:0000256" key="7">
    <source>
        <dbReference type="SAM" id="Phobius"/>
    </source>
</evidence>
<dbReference type="PROSITE" id="PS00677">
    <property type="entry name" value="DAO"/>
    <property type="match status" value="1"/>
</dbReference>
<dbReference type="PANTHER" id="PTHR11530:SF30">
    <property type="entry name" value="FAD DEPENDENT OXIDOREDUCTASE DOMAIN-CONTAINING PROTEIN"/>
    <property type="match status" value="1"/>
</dbReference>
<comment type="cofactor">
    <cofactor evidence="1 6">
        <name>FAD</name>
        <dbReference type="ChEBI" id="CHEBI:57692"/>
    </cofactor>
</comment>
<dbReference type="PANTHER" id="PTHR11530">
    <property type="entry name" value="D-AMINO ACID OXIDASE"/>
    <property type="match status" value="1"/>
</dbReference>
<sequence length="368" mass="40671">MPQSGSASESEPRSVVIIGAGVIGLTIAHVLSTRFQGGVKITIVARDMPDDLTSQAFASPWAGANWSPFGYEEKSYKRELKTFNRFWDMQSTGLVHVVPYRIFVPDEPTDSDTRPYFKDLVRNFRPLSQEELPEGMKAGVIFDTITVNPEEYLPWLKSQLSTFGVAFVRRKLHTLDDAADLVGVKGVIINATALGARSLVGVEDKMVYPIRGQTIIAHAPEIKECVALPLEGAGGDVTYMIPRPSPHGHVLVGGTYQKNNWDTSVDFDTAQRMWNTLLKFVPTLKSNNTKVICHNVGLRPAREGGPRIELELVTFPLRRDFMHGSANDRPTYKMPVIHAYGFGGAGYQGSWGAAEEVADIFKDVYNNA</sequence>
<dbReference type="Gene3D" id="3.30.9.10">
    <property type="entry name" value="D-Amino Acid Oxidase, subunit A, domain 2"/>
    <property type="match status" value="1"/>
</dbReference>
<comment type="similarity">
    <text evidence="2">Belongs to the DAMOX/DASOX family.</text>
</comment>
<feature type="binding site" evidence="6">
    <location>
        <position position="344"/>
    </location>
    <ligand>
        <name>D-dopa</name>
        <dbReference type="ChEBI" id="CHEBI:149689"/>
    </ligand>
</feature>
<feature type="binding site" evidence="6">
    <location>
        <position position="192"/>
    </location>
    <ligand>
        <name>FAD</name>
        <dbReference type="ChEBI" id="CHEBI:57692"/>
    </ligand>
</feature>
<feature type="domain" description="FAD dependent oxidoreductase" evidence="8">
    <location>
        <begin position="15"/>
        <end position="359"/>
    </location>
</feature>
<dbReference type="InterPro" id="IPR006181">
    <property type="entry name" value="D-amino_acid_oxidase_CS"/>
</dbReference>
<evidence type="ECO:0000256" key="2">
    <source>
        <dbReference type="ARBA" id="ARBA00006730"/>
    </source>
</evidence>
<organism evidence="9 10">
    <name type="scientific">Cristinia sonorae</name>
    <dbReference type="NCBI Taxonomy" id="1940300"/>
    <lineage>
        <taxon>Eukaryota</taxon>
        <taxon>Fungi</taxon>
        <taxon>Dikarya</taxon>
        <taxon>Basidiomycota</taxon>
        <taxon>Agaricomycotina</taxon>
        <taxon>Agaricomycetes</taxon>
        <taxon>Agaricomycetidae</taxon>
        <taxon>Agaricales</taxon>
        <taxon>Pleurotineae</taxon>
        <taxon>Stephanosporaceae</taxon>
        <taxon>Cristinia</taxon>
    </lineage>
</organism>
<dbReference type="GO" id="GO:0019478">
    <property type="term" value="P:D-amino acid catabolic process"/>
    <property type="evidence" value="ECO:0007669"/>
    <property type="project" value="TreeGrafter"/>
</dbReference>
<keyword evidence="7" id="KW-0812">Transmembrane</keyword>
<evidence type="ECO:0000256" key="1">
    <source>
        <dbReference type="ARBA" id="ARBA00001974"/>
    </source>
</evidence>
<name>A0A8K0UP75_9AGAR</name>
<evidence type="ECO:0000313" key="9">
    <source>
        <dbReference type="EMBL" id="KAH8099776.1"/>
    </source>
</evidence>
<keyword evidence="3" id="KW-0285">Flavoprotein</keyword>
<dbReference type="SUPFAM" id="SSF54373">
    <property type="entry name" value="FAD-linked reductases, C-terminal domain"/>
    <property type="match status" value="1"/>
</dbReference>
<evidence type="ECO:0000259" key="8">
    <source>
        <dbReference type="Pfam" id="PF01266"/>
    </source>
</evidence>